<evidence type="ECO:0000256" key="3">
    <source>
        <dbReference type="ARBA" id="ARBA00022723"/>
    </source>
</evidence>
<protein>
    <submittedName>
        <fullName evidence="7">Dioxygenase</fullName>
    </submittedName>
</protein>
<name>A0ABX7N3U9_9BACT</name>
<evidence type="ECO:0000256" key="2">
    <source>
        <dbReference type="ARBA" id="ARBA00007581"/>
    </source>
</evidence>
<dbReference type="PANTHER" id="PTHR30096:SF0">
    <property type="entry name" value="4,5-DOPA DIOXYGENASE EXTRADIOL-LIKE PROTEIN"/>
    <property type="match status" value="1"/>
</dbReference>
<dbReference type="Pfam" id="PF02900">
    <property type="entry name" value="LigB"/>
    <property type="match status" value="1"/>
</dbReference>
<evidence type="ECO:0000259" key="6">
    <source>
        <dbReference type="Pfam" id="PF02900"/>
    </source>
</evidence>
<dbReference type="EMBL" id="CP071091">
    <property type="protein sequence ID" value="QSQ13406.1"/>
    <property type="molecule type" value="Genomic_DNA"/>
</dbReference>
<evidence type="ECO:0000256" key="5">
    <source>
        <dbReference type="ARBA" id="ARBA00023002"/>
    </source>
</evidence>
<keyword evidence="8" id="KW-1185">Reference proteome</keyword>
<dbReference type="InterPro" id="IPR014436">
    <property type="entry name" value="Extradiol_dOase_DODA"/>
</dbReference>
<dbReference type="PANTHER" id="PTHR30096">
    <property type="entry name" value="4,5-DOPA DIOXYGENASE EXTRADIOL-LIKE PROTEIN"/>
    <property type="match status" value="1"/>
</dbReference>
<evidence type="ECO:0000313" key="7">
    <source>
        <dbReference type="EMBL" id="QSQ13406.1"/>
    </source>
</evidence>
<keyword evidence="4" id="KW-0862">Zinc</keyword>
<evidence type="ECO:0000313" key="8">
    <source>
        <dbReference type="Proteomes" id="UP000663090"/>
    </source>
</evidence>
<dbReference type="PIRSF" id="PIRSF006157">
    <property type="entry name" value="Doxgns_DODA"/>
    <property type="match status" value="1"/>
</dbReference>
<evidence type="ECO:0000256" key="1">
    <source>
        <dbReference type="ARBA" id="ARBA00001947"/>
    </source>
</evidence>
<dbReference type="PROSITE" id="PS51318">
    <property type="entry name" value="TAT"/>
    <property type="match status" value="1"/>
</dbReference>
<dbReference type="Proteomes" id="UP000663090">
    <property type="component" value="Chromosome"/>
</dbReference>
<accession>A0ABX7N3U9</accession>
<comment type="similarity">
    <text evidence="2">Belongs to the DODA-type extradiol aromatic ring-opening dioxygenase family.</text>
</comment>
<keyword evidence="7" id="KW-0223">Dioxygenase</keyword>
<comment type="cofactor">
    <cofactor evidence="1">
        <name>Zn(2+)</name>
        <dbReference type="ChEBI" id="CHEBI:29105"/>
    </cofactor>
</comment>
<dbReference type="InterPro" id="IPR004183">
    <property type="entry name" value="Xdiol_dOase_suB"/>
</dbReference>
<keyword evidence="3" id="KW-0479">Metal-binding</keyword>
<dbReference type="RefSeq" id="WP_206715116.1">
    <property type="nucleotide sequence ID" value="NZ_CP071091.1"/>
</dbReference>
<proteinExistence type="inferred from homology"/>
<evidence type="ECO:0000256" key="4">
    <source>
        <dbReference type="ARBA" id="ARBA00022833"/>
    </source>
</evidence>
<dbReference type="GO" id="GO:0051213">
    <property type="term" value="F:dioxygenase activity"/>
    <property type="evidence" value="ECO:0007669"/>
    <property type="project" value="UniProtKB-KW"/>
</dbReference>
<dbReference type="Gene3D" id="3.40.830.10">
    <property type="entry name" value="LigB-like"/>
    <property type="match status" value="1"/>
</dbReference>
<feature type="domain" description="Extradiol ring-cleavage dioxygenase class III enzyme subunit B" evidence="6">
    <location>
        <begin position="66"/>
        <end position="264"/>
    </location>
</feature>
<organism evidence="7 8">
    <name type="scientific">Myxococcus landrumensis</name>
    <dbReference type="NCBI Taxonomy" id="2813577"/>
    <lineage>
        <taxon>Bacteria</taxon>
        <taxon>Pseudomonadati</taxon>
        <taxon>Myxococcota</taxon>
        <taxon>Myxococcia</taxon>
        <taxon>Myxococcales</taxon>
        <taxon>Cystobacterineae</taxon>
        <taxon>Myxococcaceae</taxon>
        <taxon>Myxococcus</taxon>
    </lineage>
</organism>
<sequence length="291" mass="30730">MGDGLDRREVLQGAAAAGVAGVLGGGAGGGRTSAPALFVSHGSPMVALDADAYPRALRTFGDGAGAAKALVVVSAHWETPGEVRVTSSAQPPLIHDFYGFPQALYRLRYGAPGAPALAADIVSRLSASGVKAVADGERGWDHGAWIPLLHMFPQATLPVVQVSMPLDASPAEVAKLGEALRPLRAEGVLLMGSGGIVHNLRRVNFHHKDASPEPWAQAFDTWVAQKLEARDFTGLQSWLDAPNGRLAHPRAEHLLPLYFVLGAALPEDRITPVFEGFHHGTLSMRSFALRA</sequence>
<keyword evidence="5" id="KW-0560">Oxidoreductase</keyword>
<reference evidence="7 8" key="1">
    <citation type="submission" date="2021-02" db="EMBL/GenBank/DDBJ databases">
        <title>De Novo genome assembly of isolated myxobacteria.</title>
        <authorList>
            <person name="Stevens D.C."/>
        </authorList>
    </citation>
    <scope>NUCLEOTIDE SEQUENCE [LARGE SCALE GENOMIC DNA]</scope>
    <source>
        <strain evidence="7 8">SCHIC003</strain>
    </source>
</reference>
<dbReference type="SUPFAM" id="SSF53213">
    <property type="entry name" value="LigB-like"/>
    <property type="match status" value="1"/>
</dbReference>
<gene>
    <name evidence="7" type="ORF">JY572_34520</name>
</gene>
<dbReference type="InterPro" id="IPR006311">
    <property type="entry name" value="TAT_signal"/>
</dbReference>
<dbReference type="CDD" id="cd07363">
    <property type="entry name" value="45_DOPA_Dioxygenase"/>
    <property type="match status" value="1"/>
</dbReference>